<evidence type="ECO:0000256" key="19">
    <source>
        <dbReference type="ARBA" id="ARBA00068837"/>
    </source>
</evidence>
<evidence type="ECO:0000256" key="8">
    <source>
        <dbReference type="ARBA" id="ARBA00022553"/>
    </source>
</evidence>
<dbReference type="GO" id="GO:0004674">
    <property type="term" value="F:protein serine/threonine kinase activity"/>
    <property type="evidence" value="ECO:0007669"/>
    <property type="project" value="UniProtKB-KW"/>
</dbReference>
<dbReference type="FunFam" id="1.10.10.10:FF:000053">
    <property type="entry name" value="Serine/threonine-protein kinase RIO2"/>
    <property type="match status" value="1"/>
</dbReference>
<keyword evidence="14" id="KW-0460">Magnesium</keyword>
<dbReference type="Gene3D" id="1.10.10.10">
    <property type="entry name" value="Winged helix-like DNA-binding domain superfamily/Winged helix DNA-binding domain"/>
    <property type="match status" value="1"/>
</dbReference>
<dbReference type="GO" id="GO:0046872">
    <property type="term" value="F:metal ion binding"/>
    <property type="evidence" value="ECO:0007669"/>
    <property type="project" value="UniProtKB-KW"/>
</dbReference>
<comment type="similarity">
    <text evidence="3">Belongs to the protein kinase superfamily. RIO-type Ser/Thr kinase family.</text>
</comment>
<keyword evidence="7" id="KW-0723">Serine/threonine-protein kinase</keyword>
<evidence type="ECO:0000256" key="1">
    <source>
        <dbReference type="ARBA" id="ARBA00001946"/>
    </source>
</evidence>
<dbReference type="InterPro" id="IPR011009">
    <property type="entry name" value="Kinase-like_dom_sf"/>
</dbReference>
<comment type="catalytic activity">
    <reaction evidence="16">
        <text>L-seryl-[protein] + ATP = O-phospho-L-seryl-[protein] + ADP + H(+)</text>
        <dbReference type="Rhea" id="RHEA:17989"/>
        <dbReference type="Rhea" id="RHEA-COMP:9863"/>
        <dbReference type="Rhea" id="RHEA-COMP:11604"/>
        <dbReference type="ChEBI" id="CHEBI:15378"/>
        <dbReference type="ChEBI" id="CHEBI:29999"/>
        <dbReference type="ChEBI" id="CHEBI:30616"/>
        <dbReference type="ChEBI" id="CHEBI:83421"/>
        <dbReference type="ChEBI" id="CHEBI:456216"/>
        <dbReference type="EC" id="2.7.11.1"/>
    </reaction>
</comment>
<comment type="cofactor">
    <cofactor evidence="1">
        <name>Mg(2+)</name>
        <dbReference type="ChEBI" id="CHEBI:18420"/>
    </cofactor>
</comment>
<dbReference type="PANTHER" id="PTHR45852">
    <property type="entry name" value="SER/THR-PROTEIN KINASE RIO2"/>
    <property type="match status" value="1"/>
</dbReference>
<dbReference type="Gene3D" id="1.10.510.10">
    <property type="entry name" value="Transferase(Phosphotransferase) domain 1"/>
    <property type="match status" value="1"/>
</dbReference>
<dbReference type="InterPro" id="IPR030484">
    <property type="entry name" value="Rio2"/>
</dbReference>
<evidence type="ECO:0000256" key="11">
    <source>
        <dbReference type="ARBA" id="ARBA00022741"/>
    </source>
</evidence>
<keyword evidence="13" id="KW-0067">ATP-binding</keyword>
<evidence type="ECO:0000256" key="7">
    <source>
        <dbReference type="ARBA" id="ARBA00022527"/>
    </source>
</evidence>
<evidence type="ECO:0000256" key="12">
    <source>
        <dbReference type="ARBA" id="ARBA00022777"/>
    </source>
</evidence>
<dbReference type="GO" id="GO:0005524">
    <property type="term" value="F:ATP binding"/>
    <property type="evidence" value="ECO:0007669"/>
    <property type="project" value="UniProtKB-KW"/>
</dbReference>
<sequence length="461" mass="52434">MGKLNVSMMRYLTPEDFRVLTSIEMGMKNHELVPAPMAASIANLQHGGVHKLLRELCKHKLLSYERGKKYDGYRLTNAGYDYLALHSLTKRGVVSSFGNQIGVGKESNIYVVANGEGDALCLKLHRLGRICFRKVTEKRDYHKHRKSASWLYLSRISATKEAAYMRALHERGFPVPRPVDSNRHCVVMELVKGELLNHVTEVGNVEALYDELMNLIVRFAAAGVIHGDFNEFNIILTAKEKPVIIDFPQMVSIKHPNAEFFFDRDVNCIRTFFKRRFGYESELYPKFSDVERCDNLDAELLCSGFTKKMAQDINRELGIDSSDEEEEFSDATGTVDLITKQIKDSSISGDTDAKHYSTIDFIAEQMKNNRLPEKDEESQSFGSESESSCCDDFEIASMRSTATTIPPDEVKKRVKKQIAVKEKKDQRVKRVAKGEASAVTRSRRENRNTVKQYSSGFWGYD</sequence>
<keyword evidence="9" id="KW-0808">Transferase</keyword>
<dbReference type="SUPFAM" id="SSF46785">
    <property type="entry name" value="Winged helix' DNA-binding domain"/>
    <property type="match status" value="1"/>
</dbReference>
<keyword evidence="6" id="KW-0690">Ribosome biogenesis</keyword>
<evidence type="ECO:0000256" key="14">
    <source>
        <dbReference type="ARBA" id="ARBA00022842"/>
    </source>
</evidence>
<dbReference type="GO" id="GO:0030688">
    <property type="term" value="C:preribosome, small subunit precursor"/>
    <property type="evidence" value="ECO:0007669"/>
    <property type="project" value="TreeGrafter"/>
</dbReference>
<accession>A0AAV8VPX8</accession>
<dbReference type="AlphaFoldDB" id="A0AAV8VPX8"/>
<dbReference type="InterPro" id="IPR018934">
    <property type="entry name" value="RIO_dom"/>
</dbReference>
<evidence type="ECO:0000256" key="4">
    <source>
        <dbReference type="ARBA" id="ARBA00012513"/>
    </source>
</evidence>
<gene>
    <name evidence="23" type="ORF">NQ315_000128</name>
</gene>
<feature type="domain" description="RIO kinase" evidence="22">
    <location>
        <begin position="66"/>
        <end position="289"/>
    </location>
</feature>
<dbReference type="SMART" id="SM00090">
    <property type="entry name" value="RIO"/>
    <property type="match status" value="1"/>
</dbReference>
<evidence type="ECO:0000256" key="6">
    <source>
        <dbReference type="ARBA" id="ARBA00022517"/>
    </source>
</evidence>
<evidence type="ECO:0000256" key="15">
    <source>
        <dbReference type="ARBA" id="ARBA00047899"/>
    </source>
</evidence>
<reference evidence="23 24" key="1">
    <citation type="journal article" date="2023" name="Insect Mol. Biol.">
        <title>Genome sequencing provides insights into the evolution of gene families encoding plant cell wall-degrading enzymes in longhorned beetles.</title>
        <authorList>
            <person name="Shin N.R."/>
            <person name="Okamura Y."/>
            <person name="Kirsch R."/>
            <person name="Pauchet Y."/>
        </authorList>
    </citation>
    <scope>NUCLEOTIDE SEQUENCE [LARGE SCALE GENOMIC DNA]</scope>
    <source>
        <strain evidence="23">EAD_L_NR</strain>
    </source>
</reference>
<dbReference type="EC" id="2.7.11.1" evidence="4"/>
<name>A0AAV8VPX8_9CUCU</name>
<dbReference type="InterPro" id="IPR000687">
    <property type="entry name" value="RIO_kinase"/>
</dbReference>
<dbReference type="FunFam" id="3.30.200.20:FF:000052">
    <property type="entry name" value="Serine/threonine-protein kinase RIO2"/>
    <property type="match status" value="1"/>
</dbReference>
<feature type="region of interest" description="Disordered" evidence="21">
    <location>
        <begin position="423"/>
        <end position="447"/>
    </location>
</feature>
<evidence type="ECO:0000256" key="16">
    <source>
        <dbReference type="ARBA" id="ARBA00048679"/>
    </source>
</evidence>
<dbReference type="InterPro" id="IPR015285">
    <property type="entry name" value="RIO2_wHTH_N"/>
</dbReference>
<evidence type="ECO:0000256" key="2">
    <source>
        <dbReference type="ARBA" id="ARBA00004496"/>
    </source>
</evidence>
<evidence type="ECO:0000256" key="21">
    <source>
        <dbReference type="SAM" id="MobiDB-lite"/>
    </source>
</evidence>
<comment type="catalytic activity">
    <reaction evidence="15">
        <text>L-threonyl-[protein] + ATP = O-phospho-L-threonyl-[protein] + ADP + H(+)</text>
        <dbReference type="Rhea" id="RHEA:46608"/>
        <dbReference type="Rhea" id="RHEA-COMP:11060"/>
        <dbReference type="Rhea" id="RHEA-COMP:11605"/>
        <dbReference type="ChEBI" id="CHEBI:15378"/>
        <dbReference type="ChEBI" id="CHEBI:30013"/>
        <dbReference type="ChEBI" id="CHEBI:30616"/>
        <dbReference type="ChEBI" id="CHEBI:61977"/>
        <dbReference type="ChEBI" id="CHEBI:456216"/>
        <dbReference type="EC" id="2.7.11.1"/>
    </reaction>
</comment>
<evidence type="ECO:0000256" key="20">
    <source>
        <dbReference type="ARBA" id="ARBA00076005"/>
    </source>
</evidence>
<organism evidence="23 24">
    <name type="scientific">Exocentrus adspersus</name>
    <dbReference type="NCBI Taxonomy" id="1586481"/>
    <lineage>
        <taxon>Eukaryota</taxon>
        <taxon>Metazoa</taxon>
        <taxon>Ecdysozoa</taxon>
        <taxon>Arthropoda</taxon>
        <taxon>Hexapoda</taxon>
        <taxon>Insecta</taxon>
        <taxon>Pterygota</taxon>
        <taxon>Neoptera</taxon>
        <taxon>Endopterygota</taxon>
        <taxon>Coleoptera</taxon>
        <taxon>Polyphaga</taxon>
        <taxon>Cucujiformia</taxon>
        <taxon>Chrysomeloidea</taxon>
        <taxon>Cerambycidae</taxon>
        <taxon>Lamiinae</taxon>
        <taxon>Acanthocinini</taxon>
        <taxon>Exocentrus</taxon>
    </lineage>
</organism>
<evidence type="ECO:0000256" key="17">
    <source>
        <dbReference type="ARBA" id="ARBA00064676"/>
    </source>
</evidence>
<dbReference type="GO" id="GO:0005634">
    <property type="term" value="C:nucleus"/>
    <property type="evidence" value="ECO:0007669"/>
    <property type="project" value="TreeGrafter"/>
</dbReference>
<dbReference type="Gene3D" id="3.30.200.20">
    <property type="entry name" value="Phosphorylase Kinase, domain 1"/>
    <property type="match status" value="1"/>
</dbReference>
<evidence type="ECO:0000256" key="3">
    <source>
        <dbReference type="ARBA" id="ARBA00009196"/>
    </source>
</evidence>
<dbReference type="FunFam" id="1.10.510.10:FF:000307">
    <property type="entry name" value="Serine/threonine-protein kinase RIO2"/>
    <property type="match status" value="1"/>
</dbReference>
<evidence type="ECO:0000256" key="10">
    <source>
        <dbReference type="ARBA" id="ARBA00022723"/>
    </source>
</evidence>
<dbReference type="InterPro" id="IPR018935">
    <property type="entry name" value="RIO_kinase_CS"/>
</dbReference>
<evidence type="ECO:0000313" key="23">
    <source>
        <dbReference type="EMBL" id="KAJ8916486.1"/>
    </source>
</evidence>
<keyword evidence="10" id="KW-0479">Metal-binding</keyword>
<keyword evidence="12" id="KW-0418">Kinase</keyword>
<comment type="subcellular location">
    <subcellularLocation>
        <location evidence="2">Cytoplasm</location>
    </subcellularLocation>
</comment>
<evidence type="ECO:0000313" key="24">
    <source>
        <dbReference type="Proteomes" id="UP001159042"/>
    </source>
</evidence>
<dbReference type="CDD" id="cd05144">
    <property type="entry name" value="RIO2_C"/>
    <property type="match status" value="1"/>
</dbReference>
<proteinExistence type="inferred from homology"/>
<evidence type="ECO:0000256" key="9">
    <source>
        <dbReference type="ARBA" id="ARBA00022679"/>
    </source>
</evidence>
<dbReference type="Pfam" id="PF09202">
    <property type="entry name" value="Rio2_N"/>
    <property type="match status" value="1"/>
</dbReference>
<keyword evidence="11" id="KW-0547">Nucleotide-binding</keyword>
<evidence type="ECO:0000256" key="18">
    <source>
        <dbReference type="ARBA" id="ARBA00068353"/>
    </source>
</evidence>
<dbReference type="EMBL" id="JANEYG010000041">
    <property type="protein sequence ID" value="KAJ8916486.1"/>
    <property type="molecule type" value="Genomic_DNA"/>
</dbReference>
<dbReference type="GO" id="GO:0005829">
    <property type="term" value="C:cytosol"/>
    <property type="evidence" value="ECO:0007669"/>
    <property type="project" value="TreeGrafter"/>
</dbReference>
<keyword evidence="5" id="KW-0963">Cytoplasm</keyword>
<dbReference type="PROSITE" id="PS01245">
    <property type="entry name" value="RIO1"/>
    <property type="match status" value="1"/>
</dbReference>
<dbReference type="InterPro" id="IPR036390">
    <property type="entry name" value="WH_DNA-bd_sf"/>
</dbReference>
<dbReference type="InterPro" id="IPR036388">
    <property type="entry name" value="WH-like_DNA-bd_sf"/>
</dbReference>
<feature type="region of interest" description="Disordered" evidence="21">
    <location>
        <begin position="367"/>
        <end position="388"/>
    </location>
</feature>
<dbReference type="PANTHER" id="PTHR45852:SF1">
    <property type="entry name" value="SERINE_THREONINE-PROTEIN KINASE RIO2"/>
    <property type="match status" value="1"/>
</dbReference>
<evidence type="ECO:0000259" key="22">
    <source>
        <dbReference type="SMART" id="SM00090"/>
    </source>
</evidence>
<dbReference type="GO" id="GO:0030490">
    <property type="term" value="P:maturation of SSU-rRNA"/>
    <property type="evidence" value="ECO:0007669"/>
    <property type="project" value="TreeGrafter"/>
</dbReference>
<evidence type="ECO:0000256" key="13">
    <source>
        <dbReference type="ARBA" id="ARBA00022840"/>
    </source>
</evidence>
<dbReference type="Proteomes" id="UP001159042">
    <property type="component" value="Unassembled WGS sequence"/>
</dbReference>
<protein>
    <recommendedName>
        <fullName evidence="18">Serine/threonine-protein kinase RIO2</fullName>
        <ecNumber evidence="4">2.7.11.1</ecNumber>
    </recommendedName>
    <alternativeName>
        <fullName evidence="20">RIO kinase 2</fullName>
    </alternativeName>
    <alternativeName>
        <fullName evidence="19">Serine/threonine-protein kinase rio2</fullName>
    </alternativeName>
</protein>
<dbReference type="SUPFAM" id="SSF56112">
    <property type="entry name" value="Protein kinase-like (PK-like)"/>
    <property type="match status" value="1"/>
</dbReference>
<feature type="compositionally biased region" description="Low complexity" evidence="21">
    <location>
        <begin position="379"/>
        <end position="388"/>
    </location>
</feature>
<evidence type="ECO:0000256" key="5">
    <source>
        <dbReference type="ARBA" id="ARBA00022490"/>
    </source>
</evidence>
<dbReference type="Pfam" id="PF01163">
    <property type="entry name" value="RIO1"/>
    <property type="match status" value="1"/>
</dbReference>
<keyword evidence="8" id="KW-0597">Phosphoprotein</keyword>
<comment type="caution">
    <text evidence="23">The sequence shown here is derived from an EMBL/GenBank/DDBJ whole genome shotgun (WGS) entry which is preliminary data.</text>
</comment>
<comment type="subunit">
    <text evidence="17">Associated with late 40S pre-ribosomal particles. Interacts with PLK1 (via its N-terminus).</text>
</comment>
<keyword evidence="24" id="KW-1185">Reference proteome</keyword>